<dbReference type="SMART" id="SM00463">
    <property type="entry name" value="SMR"/>
    <property type="match status" value="1"/>
</dbReference>
<accession>A0A1B2JIB9</accession>
<dbReference type="AlphaFoldDB" id="A0A1B2JIB9"/>
<dbReference type="SUPFAM" id="SSF46934">
    <property type="entry name" value="UBA-like"/>
    <property type="match status" value="1"/>
</dbReference>
<sequence>MDVGVDQISQLLPDVPLSRIYTVLEERNGDVQSALDYLLGPSSDGENKTVSDPFTKSSQTPIHTDEKDIMQLCEMFEHIPVGVLQMVYHNHRELESALDYLVNCDTEDIERLKIVVEGEATMKQHPLRQFARTVLTTTNVWEKRTETVNFLVELLGSSPKQVSRVVAKEHGSLDLSLRQLLLAGGSTSSGSTYSNTLAIVELYRQFHSELYLIDDTMLRLLSQRLAPEVVKIVIALHAIVDEMDQIDTPTSTEFSAAPPSSFNMGQKVATEEKNAASLHYAKAAHQSFSGATDANATTKLLNQNIDRIALQRHCAALAGRVSTTKDSHVRDHYSSEYRDAKKQLRLHRDQLQQQLVAQRTQVVSQTLDLHGLTVPMAKKATLSALKRWWSEEILLREWDGVRYKHTGPVQHMEPLRLITGRGMHSSGGFSQIRKCLIKELEASWILNRDNPGELIVLGRRKKVVANK</sequence>
<dbReference type="GO" id="GO:0043130">
    <property type="term" value="F:ubiquitin binding"/>
    <property type="evidence" value="ECO:0007669"/>
    <property type="project" value="InterPro"/>
</dbReference>
<gene>
    <name evidence="6" type="primary">CUE2</name>
    <name evidence="6" type="ORF">ATY40_BA7504458</name>
</gene>
<keyword evidence="1" id="KW-0833">Ubl conjugation pathway</keyword>
<dbReference type="OrthoDB" id="4080456at2759"/>
<dbReference type="PROSITE" id="PS51140">
    <property type="entry name" value="CUE"/>
    <property type="match status" value="1"/>
</dbReference>
<proteinExistence type="predicted"/>
<dbReference type="InterPro" id="IPR003892">
    <property type="entry name" value="CUE"/>
</dbReference>
<name>A0A1B2JIB9_PICPA</name>
<dbReference type="Gene3D" id="3.30.1370.110">
    <property type="match status" value="1"/>
</dbReference>
<dbReference type="InterPro" id="IPR002625">
    <property type="entry name" value="Smr_dom"/>
</dbReference>
<evidence type="ECO:0000313" key="6">
    <source>
        <dbReference type="EMBL" id="ANZ77723.1"/>
    </source>
</evidence>
<evidence type="ECO:0000256" key="2">
    <source>
        <dbReference type="SAM" id="Coils"/>
    </source>
</evidence>
<dbReference type="PANTHER" id="PTHR46535:SF1">
    <property type="entry name" value="NEDD4-BINDING PROTEIN 2"/>
    <property type="match status" value="1"/>
</dbReference>
<evidence type="ECO:0000259" key="4">
    <source>
        <dbReference type="PROSITE" id="PS50828"/>
    </source>
</evidence>
<protein>
    <submittedName>
        <fullName evidence="6">BA75_04458T0</fullName>
    </submittedName>
</protein>
<feature type="domain" description="Smr" evidence="4">
    <location>
        <begin position="367"/>
        <end position="459"/>
    </location>
</feature>
<evidence type="ECO:0000256" key="3">
    <source>
        <dbReference type="SAM" id="MobiDB-lite"/>
    </source>
</evidence>
<evidence type="ECO:0000259" key="5">
    <source>
        <dbReference type="PROSITE" id="PS51140"/>
    </source>
</evidence>
<dbReference type="PROSITE" id="PS50828">
    <property type="entry name" value="SMR"/>
    <property type="match status" value="1"/>
</dbReference>
<dbReference type="GO" id="GO:0004519">
    <property type="term" value="F:endonuclease activity"/>
    <property type="evidence" value="ECO:0007669"/>
    <property type="project" value="TreeGrafter"/>
</dbReference>
<reference evidence="6 7" key="1">
    <citation type="submission" date="2016-02" db="EMBL/GenBank/DDBJ databases">
        <title>Comparative genomic and transcriptomic foundation for Pichia pastoris.</title>
        <authorList>
            <person name="Love K.R."/>
            <person name="Shah K.A."/>
            <person name="Whittaker C.A."/>
            <person name="Wu J."/>
            <person name="Bartlett M.C."/>
            <person name="Ma D."/>
            <person name="Leeson R.L."/>
            <person name="Priest M."/>
            <person name="Young S.K."/>
            <person name="Love J.C."/>
        </authorList>
    </citation>
    <scope>NUCLEOTIDE SEQUENCE [LARGE SCALE GENOMIC DNA]</scope>
    <source>
        <strain evidence="6 7">ATCC 28485</strain>
    </source>
</reference>
<dbReference type="EMBL" id="CP014587">
    <property type="protein sequence ID" value="ANZ77723.1"/>
    <property type="molecule type" value="Genomic_DNA"/>
</dbReference>
<dbReference type="Proteomes" id="UP000094565">
    <property type="component" value="Chromosome 4"/>
</dbReference>
<organism evidence="6 7">
    <name type="scientific">Komagataella pastoris</name>
    <name type="common">Yeast</name>
    <name type="synonym">Pichia pastoris</name>
    <dbReference type="NCBI Taxonomy" id="4922"/>
    <lineage>
        <taxon>Eukaryota</taxon>
        <taxon>Fungi</taxon>
        <taxon>Dikarya</taxon>
        <taxon>Ascomycota</taxon>
        <taxon>Saccharomycotina</taxon>
        <taxon>Pichiomycetes</taxon>
        <taxon>Pichiales</taxon>
        <taxon>Pichiaceae</taxon>
        <taxon>Komagataella</taxon>
    </lineage>
</organism>
<feature type="domain" description="CUE" evidence="5">
    <location>
        <begin position="1"/>
        <end position="42"/>
    </location>
</feature>
<dbReference type="SUPFAM" id="SSF160443">
    <property type="entry name" value="SMR domain-like"/>
    <property type="match status" value="1"/>
</dbReference>
<dbReference type="InterPro" id="IPR036063">
    <property type="entry name" value="Smr_dom_sf"/>
</dbReference>
<feature type="coiled-coil region" evidence="2">
    <location>
        <begin position="334"/>
        <end position="361"/>
    </location>
</feature>
<dbReference type="GO" id="GO:0005634">
    <property type="term" value="C:nucleus"/>
    <property type="evidence" value="ECO:0007669"/>
    <property type="project" value="TreeGrafter"/>
</dbReference>
<evidence type="ECO:0000313" key="7">
    <source>
        <dbReference type="Proteomes" id="UP000094565"/>
    </source>
</evidence>
<dbReference type="InterPro" id="IPR052772">
    <property type="entry name" value="Endo/PolyKinase_Domain-Protein"/>
</dbReference>
<feature type="region of interest" description="Disordered" evidence="3">
    <location>
        <begin position="42"/>
        <end position="61"/>
    </location>
</feature>
<keyword evidence="2" id="KW-0175">Coiled coil</keyword>
<dbReference type="PANTHER" id="PTHR46535">
    <property type="entry name" value="NEDD4-BINDING PROTEIN 2"/>
    <property type="match status" value="1"/>
</dbReference>
<dbReference type="CDD" id="cd14279">
    <property type="entry name" value="CUE"/>
    <property type="match status" value="1"/>
</dbReference>
<feature type="compositionally biased region" description="Polar residues" evidence="3">
    <location>
        <begin position="48"/>
        <end position="61"/>
    </location>
</feature>
<evidence type="ECO:0000256" key="1">
    <source>
        <dbReference type="ARBA" id="ARBA00022786"/>
    </source>
</evidence>
<keyword evidence="7" id="KW-1185">Reference proteome</keyword>
<dbReference type="InterPro" id="IPR009060">
    <property type="entry name" value="UBA-like_sf"/>
</dbReference>